<feature type="region of interest" description="Disordered" evidence="1">
    <location>
        <begin position="126"/>
        <end position="180"/>
    </location>
</feature>
<evidence type="ECO:0000313" key="3">
    <source>
        <dbReference type="Proteomes" id="UP000717328"/>
    </source>
</evidence>
<sequence length="383" mass="43318">MEVLLPPGTASMYEQLLKFEDFELRKKSGLSWDRILEIRHLKDRMIRKCQKLAKATAATRPPGETLGLSFQTIVAPADFRVKEMEKWFLEQHKRTLAVLKQKSHPKTPPTPCKCIKCAGSTVFQKGITPSSSSKPLPSSSQQPRLGSTKPEHEWLHQQSRQHATAPQIERSATLPSRHKSAAAIALTPTRTLTSPPPLPHLLRIRDLASGYDLSDDPQPIVSIPADPSPADRDVDSQTSEPEPLKLEEKPIEKVPTVVKTGELRRRPSCIKRSSTAELSKRVSWADNQDLANQVSKYASAAREAQASGRKWEEIRDIYMEQMAGLEVLHLQVAQSLEHLRSESEHLKRADETIQLQRETLRSTFQEFERKQLHFQAKGKLNFM</sequence>
<reference evidence="2" key="1">
    <citation type="submission" date="2021-02" db="EMBL/GenBank/DDBJ databases">
        <authorList>
            <person name="Nieuwenhuis M."/>
            <person name="Van De Peppel L.J.J."/>
        </authorList>
    </citation>
    <scope>NUCLEOTIDE SEQUENCE</scope>
    <source>
        <strain evidence="2">D49</strain>
    </source>
</reference>
<dbReference type="EMBL" id="JABCKI010000648">
    <property type="protein sequence ID" value="KAG5649899.1"/>
    <property type="molecule type" value="Genomic_DNA"/>
</dbReference>
<comment type="caution">
    <text evidence="2">The sequence shown here is derived from an EMBL/GenBank/DDBJ whole genome shotgun (WGS) entry which is preliminary data.</text>
</comment>
<keyword evidence="3" id="KW-1185">Reference proteome</keyword>
<protein>
    <submittedName>
        <fullName evidence="2">Uncharacterized protein</fullName>
    </submittedName>
</protein>
<evidence type="ECO:0000256" key="1">
    <source>
        <dbReference type="SAM" id="MobiDB-lite"/>
    </source>
</evidence>
<accession>A0A9P7GG08</accession>
<feature type="region of interest" description="Disordered" evidence="1">
    <location>
        <begin position="213"/>
        <end position="245"/>
    </location>
</feature>
<dbReference type="AlphaFoldDB" id="A0A9P7GG08"/>
<feature type="compositionally biased region" description="Low complexity" evidence="1">
    <location>
        <begin position="129"/>
        <end position="143"/>
    </location>
</feature>
<gene>
    <name evidence="2" type="ORF">H0H81_001560</name>
</gene>
<organism evidence="2 3">
    <name type="scientific">Sphagnurus paluster</name>
    <dbReference type="NCBI Taxonomy" id="117069"/>
    <lineage>
        <taxon>Eukaryota</taxon>
        <taxon>Fungi</taxon>
        <taxon>Dikarya</taxon>
        <taxon>Basidiomycota</taxon>
        <taxon>Agaricomycotina</taxon>
        <taxon>Agaricomycetes</taxon>
        <taxon>Agaricomycetidae</taxon>
        <taxon>Agaricales</taxon>
        <taxon>Tricholomatineae</taxon>
        <taxon>Lyophyllaceae</taxon>
        <taxon>Sphagnurus</taxon>
    </lineage>
</organism>
<dbReference type="OrthoDB" id="3258282at2759"/>
<dbReference type="Proteomes" id="UP000717328">
    <property type="component" value="Unassembled WGS sequence"/>
</dbReference>
<evidence type="ECO:0000313" key="2">
    <source>
        <dbReference type="EMBL" id="KAG5649899.1"/>
    </source>
</evidence>
<proteinExistence type="predicted"/>
<reference evidence="2" key="2">
    <citation type="submission" date="2021-10" db="EMBL/GenBank/DDBJ databases">
        <title>Phylogenomics reveals ancestral predisposition of the termite-cultivated fungus Termitomyces towards a domesticated lifestyle.</title>
        <authorList>
            <person name="Auxier B."/>
            <person name="Grum-Grzhimaylo A."/>
            <person name="Cardenas M.E."/>
            <person name="Lodge J.D."/>
            <person name="Laessoe T."/>
            <person name="Pedersen O."/>
            <person name="Smith M.E."/>
            <person name="Kuyper T.W."/>
            <person name="Franco-Molano E.A."/>
            <person name="Baroni T.J."/>
            <person name="Aanen D.K."/>
        </authorList>
    </citation>
    <scope>NUCLEOTIDE SEQUENCE</scope>
    <source>
        <strain evidence="2">D49</strain>
    </source>
</reference>
<name>A0A9P7GG08_9AGAR</name>